<evidence type="ECO:0000256" key="2">
    <source>
        <dbReference type="ARBA" id="ARBA00009298"/>
    </source>
</evidence>
<proteinExistence type="inferred from homology"/>
<dbReference type="InterPro" id="IPR045865">
    <property type="entry name" value="ACT-like_dom_sf"/>
</dbReference>
<accession>A0A0E4C8R9</accession>
<evidence type="ECO:0000256" key="3">
    <source>
        <dbReference type="ARBA" id="ARBA00022475"/>
    </source>
</evidence>
<feature type="transmembrane region" description="Helical" evidence="7">
    <location>
        <begin position="6"/>
        <end position="23"/>
    </location>
</feature>
<dbReference type="InterPro" id="IPR049177">
    <property type="entry name" value="MgtC_SapB_SrpB_YhiD_N"/>
</dbReference>
<dbReference type="PANTHER" id="PTHR33778:SF1">
    <property type="entry name" value="MAGNESIUM TRANSPORTER YHID-RELATED"/>
    <property type="match status" value="1"/>
</dbReference>
<keyword evidence="3" id="KW-1003">Cell membrane</keyword>
<dbReference type="Pfam" id="PF02308">
    <property type="entry name" value="MgtC"/>
    <property type="match status" value="1"/>
</dbReference>
<name>A0A0E4C8R9_9FIRM</name>
<dbReference type="OrthoDB" id="9811198at2"/>
<evidence type="ECO:0000313" key="9">
    <source>
        <dbReference type="EMBL" id="CFX67271.1"/>
    </source>
</evidence>
<comment type="subcellular location">
    <subcellularLocation>
        <location evidence="1">Cell membrane</location>
        <topology evidence="1">Multi-pass membrane protein</topology>
    </subcellularLocation>
</comment>
<keyword evidence="5 7" id="KW-1133">Transmembrane helix</keyword>
<dbReference type="RefSeq" id="WP_046497447.1">
    <property type="nucleotide sequence ID" value="NZ_CGIH01000027.1"/>
</dbReference>
<dbReference type="SUPFAM" id="SSF55021">
    <property type="entry name" value="ACT-like"/>
    <property type="match status" value="1"/>
</dbReference>
<evidence type="ECO:0000256" key="1">
    <source>
        <dbReference type="ARBA" id="ARBA00004651"/>
    </source>
</evidence>
<dbReference type="GO" id="GO:0005886">
    <property type="term" value="C:plasma membrane"/>
    <property type="evidence" value="ECO:0007669"/>
    <property type="project" value="UniProtKB-SubCell"/>
</dbReference>
<feature type="transmembrane region" description="Helical" evidence="7">
    <location>
        <begin position="92"/>
        <end position="109"/>
    </location>
</feature>
<dbReference type="EMBL" id="CGIH01000027">
    <property type="protein sequence ID" value="CFX67271.1"/>
    <property type="molecule type" value="Genomic_DNA"/>
</dbReference>
<dbReference type="PRINTS" id="PR01837">
    <property type="entry name" value="MGTCSAPBPROT"/>
</dbReference>
<keyword evidence="10" id="KW-1185">Reference proteome</keyword>
<evidence type="ECO:0000256" key="4">
    <source>
        <dbReference type="ARBA" id="ARBA00022692"/>
    </source>
</evidence>
<keyword evidence="6 7" id="KW-0472">Membrane</keyword>
<keyword evidence="4 7" id="KW-0812">Transmembrane</keyword>
<dbReference type="Gene3D" id="3.30.70.260">
    <property type="match status" value="1"/>
</dbReference>
<dbReference type="Proteomes" id="UP000045545">
    <property type="component" value="Unassembled WGS sequence"/>
</dbReference>
<feature type="transmembrane region" description="Helical" evidence="7">
    <location>
        <begin position="68"/>
        <end position="85"/>
    </location>
</feature>
<evidence type="ECO:0000256" key="5">
    <source>
        <dbReference type="ARBA" id="ARBA00022989"/>
    </source>
</evidence>
<evidence type="ECO:0000259" key="8">
    <source>
        <dbReference type="Pfam" id="PF02308"/>
    </source>
</evidence>
<evidence type="ECO:0000256" key="6">
    <source>
        <dbReference type="ARBA" id="ARBA00023136"/>
    </source>
</evidence>
<feature type="transmembrane region" description="Helical" evidence="7">
    <location>
        <begin position="35"/>
        <end position="56"/>
    </location>
</feature>
<feature type="domain" description="MgtC/SapB/SrpB/YhiD N-terminal" evidence="8">
    <location>
        <begin position="10"/>
        <end position="137"/>
    </location>
</feature>
<evidence type="ECO:0000313" key="10">
    <source>
        <dbReference type="Proteomes" id="UP000045545"/>
    </source>
</evidence>
<feature type="transmembrane region" description="Helical" evidence="7">
    <location>
        <begin position="115"/>
        <end position="133"/>
    </location>
</feature>
<organism evidence="9 10">
    <name type="scientific">Syntrophomonas zehnderi OL-4</name>
    <dbReference type="NCBI Taxonomy" id="690567"/>
    <lineage>
        <taxon>Bacteria</taxon>
        <taxon>Bacillati</taxon>
        <taxon>Bacillota</taxon>
        <taxon>Clostridia</taxon>
        <taxon>Eubacteriales</taxon>
        <taxon>Syntrophomonadaceae</taxon>
        <taxon>Syntrophomonas</taxon>
    </lineage>
</organism>
<sequence>MQTFEIVFKLTLACILGGLIGLERESLNRPAGFRTYTLVCVGSALAMVVSIDMYYQFYKSVNADPGRIAAQVVSGIGFLGAGTILREGATVRGLTTAAGLWVVACIGLAVGAGMYIPAITTTVLILFVLIYFYKLEERFTGMRLYKGLVMVVDDQPGQVGVIGSILGDMGVLIKNIELNRLDLEDQLEVELLLQLPAEVTIEHVMDMLTRVKGLHHIDRLN</sequence>
<reference evidence="9 10" key="1">
    <citation type="submission" date="2015-03" db="EMBL/GenBank/DDBJ databases">
        <authorList>
            <person name="Murphy D."/>
        </authorList>
    </citation>
    <scope>NUCLEOTIDE SEQUENCE [LARGE SCALE GENOMIC DNA]</scope>
    <source>
        <strain evidence="9 10">OL-4</strain>
    </source>
</reference>
<dbReference type="AlphaFoldDB" id="A0A0E4C8R9"/>
<comment type="similarity">
    <text evidence="2">Belongs to the MgtC/SapB family.</text>
</comment>
<evidence type="ECO:0000256" key="7">
    <source>
        <dbReference type="SAM" id="Phobius"/>
    </source>
</evidence>
<dbReference type="InterPro" id="IPR003416">
    <property type="entry name" value="MgtC/SapB/SrpB/YhiD_fam"/>
</dbReference>
<gene>
    <name evidence="9" type="ORF">1615</name>
</gene>
<protein>
    <submittedName>
        <fullName evidence="9">MgtC/SapB/SrpB transporter</fullName>
    </submittedName>
</protein>
<dbReference type="STRING" id="690567.1615"/>
<dbReference type="PANTHER" id="PTHR33778">
    <property type="entry name" value="PROTEIN MGTC"/>
    <property type="match status" value="1"/>
</dbReference>